<evidence type="ECO:0000313" key="3">
    <source>
        <dbReference type="Proteomes" id="UP000829291"/>
    </source>
</evidence>
<proteinExistence type="predicted"/>
<feature type="domain" description="Transposable element P transposase-like RNase H" evidence="2">
    <location>
        <begin position="131"/>
        <end position="261"/>
    </location>
</feature>
<name>A0ABM3FIL9_NEOLC</name>
<dbReference type="Proteomes" id="UP000829291">
    <property type="component" value="Chromosome 2"/>
</dbReference>
<accession>A0ABM3FIL9</accession>
<dbReference type="RefSeq" id="XP_046587858.1">
    <property type="nucleotide sequence ID" value="XM_046731902.1"/>
</dbReference>
<dbReference type="InterPro" id="IPR048365">
    <property type="entry name" value="TNP-like_RNaseH_N"/>
</dbReference>
<evidence type="ECO:0000259" key="2">
    <source>
        <dbReference type="Pfam" id="PF21787"/>
    </source>
</evidence>
<evidence type="ECO:0000259" key="1">
    <source>
        <dbReference type="Pfam" id="PF12017"/>
    </source>
</evidence>
<evidence type="ECO:0000313" key="4">
    <source>
        <dbReference type="RefSeq" id="XP_046587858.1"/>
    </source>
</evidence>
<gene>
    <name evidence="4" type="primary">LOC124293007</name>
</gene>
<keyword evidence="3" id="KW-1185">Reference proteome</keyword>
<organism evidence="3 4">
    <name type="scientific">Neodiprion lecontei</name>
    <name type="common">Redheaded pine sawfly</name>
    <dbReference type="NCBI Taxonomy" id="441921"/>
    <lineage>
        <taxon>Eukaryota</taxon>
        <taxon>Metazoa</taxon>
        <taxon>Ecdysozoa</taxon>
        <taxon>Arthropoda</taxon>
        <taxon>Hexapoda</taxon>
        <taxon>Insecta</taxon>
        <taxon>Pterygota</taxon>
        <taxon>Neoptera</taxon>
        <taxon>Endopterygota</taxon>
        <taxon>Hymenoptera</taxon>
        <taxon>Tenthredinoidea</taxon>
        <taxon>Diprionidae</taxon>
        <taxon>Diprioninae</taxon>
        <taxon>Neodiprion</taxon>
    </lineage>
</organism>
<dbReference type="Pfam" id="PF12017">
    <property type="entry name" value="Tnp_P_element"/>
    <property type="match status" value="1"/>
</dbReference>
<feature type="domain" description="THAP9-like helix-turn-helix" evidence="1">
    <location>
        <begin position="54"/>
        <end position="122"/>
    </location>
</feature>
<dbReference type="InterPro" id="IPR021896">
    <property type="entry name" value="THAP9-like_HTH"/>
</dbReference>
<reference evidence="4" key="1">
    <citation type="submission" date="2025-08" db="UniProtKB">
        <authorList>
            <consortium name="RefSeq"/>
        </authorList>
    </citation>
    <scope>IDENTIFICATION</scope>
    <source>
        <tissue evidence="4">Thorax and Abdomen</tissue>
    </source>
</reference>
<sequence length="346" mass="38709">MNQVGLKGETISPKKEVLLREIQKEKRSVSKLEKIIIQQQEVINRLQCSSNSAASSVVNNTKSPALRHMLQMKQNNNHSKPQGNRYSMDQKIFALSLAKHGNFGYKHLRSSVGSLPSKRTLNRLLEKVPIAPGTNDHVTKAIRRKNLKPEDKNVLFVLDETKLKKRLMFTPGSASVTGFATDGSGNRTSDIAGSVLVGMITGINFSFAQPICYYFSKAGFNSKDLKKIIVQTIRDIVDAGLHVVGVVTDQGKANKSAIDALRNETKGGREGVFFKILGYDQEIFILCDIAHLIKTTRNCFMGDWGGWLRSQTEEKNKWMYDGNVIELVTILHASHIEYKVIRMYAP</sequence>
<dbReference type="GeneID" id="124293007"/>
<dbReference type="Pfam" id="PF21787">
    <property type="entry name" value="TNP-like_RNaseH_N"/>
    <property type="match status" value="1"/>
</dbReference>
<protein>
    <submittedName>
        <fullName evidence="4">Uncharacterized protein LOC124293007</fullName>
    </submittedName>
</protein>